<reference evidence="3 4" key="2">
    <citation type="journal article" date="2017" name="Front. Plant Sci.">
        <title>Gene Classification and Mining of Molecular Markers Useful in Red Clover (Trifolium pratense) Breeding.</title>
        <authorList>
            <person name="Istvanek J."/>
            <person name="Dluhosova J."/>
            <person name="Dluhos P."/>
            <person name="Patkova L."/>
            <person name="Nedelnik J."/>
            <person name="Repkova J."/>
        </authorList>
    </citation>
    <scope>NUCLEOTIDE SEQUENCE [LARGE SCALE GENOMIC DNA]</scope>
    <source>
        <strain evidence="4">cv. Tatra</strain>
        <tissue evidence="3">Young leaves</tissue>
    </source>
</reference>
<dbReference type="STRING" id="57577.A0A2K3NC19"/>
<dbReference type="PROSITE" id="PS00626">
    <property type="entry name" value="RCC1_2"/>
    <property type="match status" value="1"/>
</dbReference>
<evidence type="ECO:0000256" key="1">
    <source>
        <dbReference type="ARBA" id="ARBA00022737"/>
    </source>
</evidence>
<evidence type="ECO:0000313" key="3">
    <source>
        <dbReference type="EMBL" id="PNY00577.1"/>
    </source>
</evidence>
<protein>
    <submittedName>
        <fullName evidence="3">Uncharacterized protein</fullName>
    </submittedName>
</protein>
<dbReference type="EMBL" id="ASHM01019090">
    <property type="protein sequence ID" value="PNY00577.1"/>
    <property type="molecule type" value="Genomic_DNA"/>
</dbReference>
<dbReference type="ExpressionAtlas" id="A0A2K3NC19">
    <property type="expression patterns" value="baseline"/>
</dbReference>
<proteinExistence type="predicted"/>
<reference evidence="3 4" key="1">
    <citation type="journal article" date="2014" name="Am. J. Bot.">
        <title>Genome assembly and annotation for red clover (Trifolium pratense; Fabaceae).</title>
        <authorList>
            <person name="Istvanek J."/>
            <person name="Jaros M."/>
            <person name="Krenek A."/>
            <person name="Repkova J."/>
        </authorList>
    </citation>
    <scope>NUCLEOTIDE SEQUENCE [LARGE SCALE GENOMIC DNA]</scope>
    <source>
        <strain evidence="4">cv. Tatra</strain>
        <tissue evidence="3">Young leaves</tissue>
    </source>
</reference>
<dbReference type="PROSITE" id="PS50012">
    <property type="entry name" value="RCC1_3"/>
    <property type="match status" value="1"/>
</dbReference>
<sequence length="234" mass="24186">VWGWGYGGEGQLGLGSRVKMVSSPHLIPCIESASGKDKSSFNQGSSALVQCSNGPGSYVTEIACGGRHSALVTDAGVLLTFGCGVCMGRVEVGTGEYSPTLCSPPSCYPSSRLCSRGAPSMTVLVPCGQGDNADHLRPTLVPSLLGTRVKQIAAGLLGTRVKQIAVGLWHTLCVTVNGQVYAFGGKQFGQLGTGSDQPEGADNSILYGCCVLVEEIMHKPSGLISMVSDKASIF</sequence>
<dbReference type="Pfam" id="PF13540">
    <property type="entry name" value="RCC1_2"/>
    <property type="match status" value="1"/>
</dbReference>
<feature type="non-terminal residue" evidence="3">
    <location>
        <position position="1"/>
    </location>
</feature>
<dbReference type="PRINTS" id="PR00633">
    <property type="entry name" value="RCCNDNSATION"/>
</dbReference>
<dbReference type="Proteomes" id="UP000236291">
    <property type="component" value="Unassembled WGS sequence"/>
</dbReference>
<accession>A0A2K3NC19</accession>
<dbReference type="SUPFAM" id="SSF50985">
    <property type="entry name" value="RCC1/BLIP-II"/>
    <property type="match status" value="1"/>
</dbReference>
<dbReference type="PANTHER" id="PTHR22870">
    <property type="entry name" value="REGULATOR OF CHROMOSOME CONDENSATION"/>
    <property type="match status" value="1"/>
</dbReference>
<dbReference type="InterPro" id="IPR051210">
    <property type="entry name" value="Ub_ligase/GEF_domain"/>
</dbReference>
<name>A0A2K3NC19_TRIPR</name>
<dbReference type="InterPro" id="IPR000408">
    <property type="entry name" value="Reg_chr_condens"/>
</dbReference>
<dbReference type="PANTHER" id="PTHR22870:SF413">
    <property type="entry name" value="REGULATOR OF CHROMOSOME CONDENSATION (RCC1) FAMILY PROTEIN"/>
    <property type="match status" value="1"/>
</dbReference>
<dbReference type="Pfam" id="PF00415">
    <property type="entry name" value="RCC1"/>
    <property type="match status" value="1"/>
</dbReference>
<gene>
    <name evidence="3" type="ORF">L195_g023860</name>
</gene>
<evidence type="ECO:0000313" key="4">
    <source>
        <dbReference type="Proteomes" id="UP000236291"/>
    </source>
</evidence>
<feature type="repeat" description="RCC1" evidence="2">
    <location>
        <begin position="1"/>
        <end position="75"/>
    </location>
</feature>
<dbReference type="InterPro" id="IPR009091">
    <property type="entry name" value="RCC1/BLIP-II"/>
</dbReference>
<dbReference type="AlphaFoldDB" id="A0A2K3NC19"/>
<keyword evidence="1" id="KW-0677">Repeat</keyword>
<evidence type="ECO:0000256" key="2">
    <source>
        <dbReference type="PROSITE-ProRule" id="PRU00235"/>
    </source>
</evidence>
<organism evidence="3 4">
    <name type="scientific">Trifolium pratense</name>
    <name type="common">Red clover</name>
    <dbReference type="NCBI Taxonomy" id="57577"/>
    <lineage>
        <taxon>Eukaryota</taxon>
        <taxon>Viridiplantae</taxon>
        <taxon>Streptophyta</taxon>
        <taxon>Embryophyta</taxon>
        <taxon>Tracheophyta</taxon>
        <taxon>Spermatophyta</taxon>
        <taxon>Magnoliopsida</taxon>
        <taxon>eudicotyledons</taxon>
        <taxon>Gunneridae</taxon>
        <taxon>Pentapetalae</taxon>
        <taxon>rosids</taxon>
        <taxon>fabids</taxon>
        <taxon>Fabales</taxon>
        <taxon>Fabaceae</taxon>
        <taxon>Papilionoideae</taxon>
        <taxon>50 kb inversion clade</taxon>
        <taxon>NPAAA clade</taxon>
        <taxon>Hologalegina</taxon>
        <taxon>IRL clade</taxon>
        <taxon>Trifolieae</taxon>
        <taxon>Trifolium</taxon>
    </lineage>
</organism>
<comment type="caution">
    <text evidence="3">The sequence shown here is derived from an EMBL/GenBank/DDBJ whole genome shotgun (WGS) entry which is preliminary data.</text>
</comment>
<dbReference type="Gene3D" id="2.130.10.30">
    <property type="entry name" value="Regulator of chromosome condensation 1/beta-lactamase-inhibitor protein II"/>
    <property type="match status" value="2"/>
</dbReference>